<evidence type="ECO:0000256" key="1">
    <source>
        <dbReference type="SAM" id="MobiDB-lite"/>
    </source>
</evidence>
<feature type="signal peptide" evidence="2">
    <location>
        <begin position="1"/>
        <end position="17"/>
    </location>
</feature>
<feature type="compositionally biased region" description="Low complexity" evidence="1">
    <location>
        <begin position="49"/>
        <end position="71"/>
    </location>
</feature>
<evidence type="ECO:0000256" key="2">
    <source>
        <dbReference type="SAM" id="SignalP"/>
    </source>
</evidence>
<dbReference type="AlphaFoldDB" id="A0A931HZ37"/>
<feature type="chain" id="PRO_5037311255" evidence="2">
    <location>
        <begin position="18"/>
        <end position="288"/>
    </location>
</feature>
<comment type="caution">
    <text evidence="3">The sequence shown here is derived from an EMBL/GenBank/DDBJ whole genome shotgun (WGS) entry which is preliminary data.</text>
</comment>
<dbReference type="Pfam" id="PF19495">
    <property type="entry name" value="DUF6030"/>
    <property type="match status" value="1"/>
</dbReference>
<feature type="region of interest" description="Disordered" evidence="1">
    <location>
        <begin position="49"/>
        <end position="84"/>
    </location>
</feature>
<dbReference type="Proteomes" id="UP000631694">
    <property type="component" value="Unassembled WGS sequence"/>
</dbReference>
<protein>
    <submittedName>
        <fullName evidence="3">Uncharacterized protein</fullName>
    </submittedName>
</protein>
<name>A0A931HZ37_9HYPH</name>
<organism evidence="3 4">
    <name type="scientific">Methylobrevis albus</name>
    <dbReference type="NCBI Taxonomy" id="2793297"/>
    <lineage>
        <taxon>Bacteria</taxon>
        <taxon>Pseudomonadati</taxon>
        <taxon>Pseudomonadota</taxon>
        <taxon>Alphaproteobacteria</taxon>
        <taxon>Hyphomicrobiales</taxon>
        <taxon>Pleomorphomonadaceae</taxon>
        <taxon>Methylobrevis</taxon>
    </lineage>
</organism>
<accession>A0A931HZ37</accession>
<dbReference type="InterPro" id="IPR046071">
    <property type="entry name" value="DUF6030"/>
</dbReference>
<evidence type="ECO:0000313" key="4">
    <source>
        <dbReference type="Proteomes" id="UP000631694"/>
    </source>
</evidence>
<sequence>MKRFAVAIALVFSLAGAAAGLLSGRLAVHAQSAGPVAAPDAGAAAAPAPAVTGAPAAQTPPAELSPAGPAAPSAPPDAPLPTAAALAPKSADPIANLAPESRAAAYAPAAPLATPLLRMARIRPEQLCTALEATGYVMSPWRASHYSNGEWRCISEIRLGPAPEAAVAAAEPETEAPRPNSLFVAVHGPDSHTIGLIRLKLNIEHRAAAAQAKTELKATVAAIYAALGWPEPDGLFRAIDNLDRYDRRTSGVRVAFSRERGDVPRFNLVIDPPSRDDGPRADAFRIAR</sequence>
<proteinExistence type="predicted"/>
<keyword evidence="2" id="KW-0732">Signal</keyword>
<gene>
    <name evidence="3" type="ORF">I5731_06200</name>
</gene>
<dbReference type="RefSeq" id="WP_197310503.1">
    <property type="nucleotide sequence ID" value="NZ_JADZLT010000043.1"/>
</dbReference>
<keyword evidence="4" id="KW-1185">Reference proteome</keyword>
<reference evidence="3" key="1">
    <citation type="submission" date="2020-12" db="EMBL/GenBank/DDBJ databases">
        <title>Methylobrevis albus sp. nov., isolated from fresh water lack sediment.</title>
        <authorList>
            <person name="Zou Q."/>
        </authorList>
    </citation>
    <scope>NUCLEOTIDE SEQUENCE</scope>
    <source>
        <strain evidence="3">L22</strain>
    </source>
</reference>
<dbReference type="EMBL" id="JADZLT010000043">
    <property type="protein sequence ID" value="MBH0237407.1"/>
    <property type="molecule type" value="Genomic_DNA"/>
</dbReference>
<evidence type="ECO:0000313" key="3">
    <source>
        <dbReference type="EMBL" id="MBH0237407.1"/>
    </source>
</evidence>